<dbReference type="AlphaFoldDB" id="A0AA95GBK8"/>
<dbReference type="EMBL" id="CP123493">
    <property type="protein sequence ID" value="WGL93924.1"/>
    <property type="molecule type" value="Genomic_DNA"/>
</dbReference>
<gene>
    <name evidence="2" type="ORF">QE207_01150</name>
</gene>
<keyword evidence="1" id="KW-1133">Transmembrane helix</keyword>
<name>A0AA95GBK8_9GAMM</name>
<reference evidence="2" key="1">
    <citation type="submission" date="2023-04" db="EMBL/GenBank/DDBJ databases">
        <title>Genome dynamics across the evolutionary transition to endosymbiosis.</title>
        <authorList>
            <person name="Siozios S."/>
            <person name="Nadal-Jimenez P."/>
            <person name="Azagi T."/>
            <person name="Sprong H."/>
            <person name="Frost C.L."/>
            <person name="Parratt S.R."/>
            <person name="Taylor G."/>
            <person name="Brettell L."/>
            <person name="Lew K.C."/>
            <person name="Croft L."/>
            <person name="King K.C."/>
            <person name="Brockhurst M.A."/>
            <person name="Hypsa V."/>
            <person name="Novakova E."/>
            <person name="Darby A.C."/>
            <person name="Hurst G.D.D."/>
        </authorList>
    </citation>
    <scope>NUCLEOTIDE SEQUENCE</scope>
    <source>
        <strain evidence="2">AIh</strain>
        <plasmid evidence="2">paIh3</plasmid>
    </source>
</reference>
<feature type="transmembrane region" description="Helical" evidence="1">
    <location>
        <begin position="44"/>
        <end position="75"/>
    </location>
</feature>
<evidence type="ECO:0000256" key="1">
    <source>
        <dbReference type="SAM" id="Phobius"/>
    </source>
</evidence>
<feature type="transmembrane region" description="Helical" evidence="1">
    <location>
        <begin position="81"/>
        <end position="104"/>
    </location>
</feature>
<keyword evidence="2" id="KW-0614">Plasmid</keyword>
<protein>
    <submittedName>
        <fullName evidence="2">Uncharacterized protein</fullName>
    </submittedName>
</protein>
<evidence type="ECO:0000313" key="3">
    <source>
        <dbReference type="Proteomes" id="UP001177597"/>
    </source>
</evidence>
<proteinExistence type="predicted"/>
<organism evidence="2 3">
    <name type="scientific">Arsenophonus nasoniae</name>
    <name type="common">son-killer infecting Nasonia vitripennis</name>
    <dbReference type="NCBI Taxonomy" id="638"/>
    <lineage>
        <taxon>Bacteria</taxon>
        <taxon>Pseudomonadati</taxon>
        <taxon>Pseudomonadota</taxon>
        <taxon>Gammaproteobacteria</taxon>
        <taxon>Enterobacterales</taxon>
        <taxon>Morganellaceae</taxon>
        <taxon>Arsenophonus</taxon>
    </lineage>
</organism>
<geneLocation type="plasmid" evidence="2 3">
    <name>paIh3</name>
</geneLocation>
<evidence type="ECO:0000313" key="2">
    <source>
        <dbReference type="EMBL" id="WGL93924.1"/>
    </source>
</evidence>
<dbReference type="RefSeq" id="WP_280628356.1">
    <property type="nucleotide sequence ID" value="NZ_CP123493.1"/>
</dbReference>
<sequence>MKNNVIDIQSGKAVLQSLSVEKRKNNFKIQLKNVLKKSLNLSRYMLAVALYIIVCVPLVVIAALSLLITTLGAFIAMGITIFYWFGGAVDGYLVILFWVVIGIAHNAEEILKWWIESRAAFRFFRLIDEV</sequence>
<keyword evidence="1" id="KW-0812">Transmembrane</keyword>
<accession>A0AA95GBK8</accession>
<dbReference type="Proteomes" id="UP001177597">
    <property type="component" value="Plasmid paIh3"/>
</dbReference>
<keyword evidence="1" id="KW-0472">Membrane</keyword>